<comment type="caution">
    <text evidence="1">The sequence shown here is derived from an EMBL/GenBank/DDBJ whole genome shotgun (WGS) entry which is preliminary data.</text>
</comment>
<dbReference type="AlphaFoldDB" id="A0A848LIZ3"/>
<evidence type="ECO:0000313" key="2">
    <source>
        <dbReference type="Proteomes" id="UP000518300"/>
    </source>
</evidence>
<dbReference type="Proteomes" id="UP000518300">
    <property type="component" value="Unassembled WGS sequence"/>
</dbReference>
<protein>
    <submittedName>
        <fullName evidence="1">Uncharacterized protein</fullName>
    </submittedName>
</protein>
<accession>A0A848LIZ3</accession>
<sequence length="112" mass="12587">MPRKEPRAEPPTTPDGRYIVVDGRLWRRSNPALGPRQRALLVEVLMRARREVGRALRAGDAAAERGARERVHRAKVALGERGPPWWTDGAPDFNRHLVAGTPYAAWFASLTR</sequence>
<keyword evidence="2" id="KW-1185">Reference proteome</keyword>
<reference evidence="1 2" key="1">
    <citation type="submission" date="2020-04" db="EMBL/GenBank/DDBJ databases">
        <title>Draft genome of Pyxidicoccus fallax type strain.</title>
        <authorList>
            <person name="Whitworth D.E."/>
        </authorList>
    </citation>
    <scope>NUCLEOTIDE SEQUENCE [LARGE SCALE GENOMIC DNA]</scope>
    <source>
        <strain evidence="1 2">DSM 14698</strain>
    </source>
</reference>
<organism evidence="1 2">
    <name type="scientific">Pyxidicoccus fallax</name>
    <dbReference type="NCBI Taxonomy" id="394095"/>
    <lineage>
        <taxon>Bacteria</taxon>
        <taxon>Pseudomonadati</taxon>
        <taxon>Myxococcota</taxon>
        <taxon>Myxococcia</taxon>
        <taxon>Myxococcales</taxon>
        <taxon>Cystobacterineae</taxon>
        <taxon>Myxococcaceae</taxon>
        <taxon>Pyxidicoccus</taxon>
    </lineage>
</organism>
<evidence type="ECO:0000313" key="1">
    <source>
        <dbReference type="EMBL" id="NMO17693.1"/>
    </source>
</evidence>
<dbReference type="EMBL" id="JABBJJ010000107">
    <property type="protein sequence ID" value="NMO17693.1"/>
    <property type="molecule type" value="Genomic_DNA"/>
</dbReference>
<gene>
    <name evidence="1" type="ORF">HG543_22960</name>
</gene>
<proteinExistence type="predicted"/>
<dbReference type="RefSeq" id="WP_169346973.1">
    <property type="nucleotide sequence ID" value="NZ_JABBJJ010000107.1"/>
</dbReference>
<name>A0A848LIZ3_9BACT</name>